<reference evidence="2 3" key="1">
    <citation type="submission" date="2016-10" db="EMBL/GenBank/DDBJ databases">
        <authorList>
            <person name="de Groot N.N."/>
        </authorList>
    </citation>
    <scope>NUCLEOTIDE SEQUENCE [LARGE SCALE GENOMIC DNA]</scope>
    <source>
        <strain evidence="2 3">CGMCC 1.10449</strain>
    </source>
</reference>
<evidence type="ECO:0000313" key="3">
    <source>
        <dbReference type="Proteomes" id="UP000199444"/>
    </source>
</evidence>
<evidence type="ECO:0000313" key="2">
    <source>
        <dbReference type="EMBL" id="SDQ07273.1"/>
    </source>
</evidence>
<accession>A0A1H0XWM1</accession>
<dbReference type="RefSeq" id="WP_254788701.1">
    <property type="nucleotide sequence ID" value="NZ_FNKD01000001.1"/>
</dbReference>
<dbReference type="AlphaFoldDB" id="A0A1H0XWM1"/>
<proteinExistence type="predicted"/>
<dbReference type="Pfam" id="PF19767">
    <property type="entry name" value="DUF6254"/>
    <property type="match status" value="1"/>
</dbReference>
<gene>
    <name evidence="2" type="ORF">SAMN05216231_0261</name>
</gene>
<name>A0A1H0XWM1_9BACI</name>
<sequence>MSKSKHQQEREWKDRKQSQNPHGKVRSFEEIADETRRDGNK</sequence>
<keyword evidence="3" id="KW-1185">Reference proteome</keyword>
<feature type="compositionally biased region" description="Basic and acidic residues" evidence="1">
    <location>
        <begin position="26"/>
        <end position="41"/>
    </location>
</feature>
<dbReference type="Proteomes" id="UP000199444">
    <property type="component" value="Unassembled WGS sequence"/>
</dbReference>
<dbReference type="InterPro" id="IPR046221">
    <property type="entry name" value="DUF6254"/>
</dbReference>
<organism evidence="2 3">
    <name type="scientific">Virgibacillus salinus</name>
    <dbReference type="NCBI Taxonomy" id="553311"/>
    <lineage>
        <taxon>Bacteria</taxon>
        <taxon>Bacillati</taxon>
        <taxon>Bacillota</taxon>
        <taxon>Bacilli</taxon>
        <taxon>Bacillales</taxon>
        <taxon>Bacillaceae</taxon>
        <taxon>Virgibacillus</taxon>
    </lineage>
</organism>
<feature type="region of interest" description="Disordered" evidence="1">
    <location>
        <begin position="1"/>
        <end position="41"/>
    </location>
</feature>
<evidence type="ECO:0000256" key="1">
    <source>
        <dbReference type="SAM" id="MobiDB-lite"/>
    </source>
</evidence>
<feature type="compositionally biased region" description="Basic and acidic residues" evidence="1">
    <location>
        <begin position="1"/>
        <end position="17"/>
    </location>
</feature>
<dbReference type="EMBL" id="FNKD01000001">
    <property type="protein sequence ID" value="SDQ07273.1"/>
    <property type="molecule type" value="Genomic_DNA"/>
</dbReference>
<protein>
    <submittedName>
        <fullName evidence="2">Uncharacterized protein</fullName>
    </submittedName>
</protein>